<sequence length="103" mass="10902">FFSALDQVILLAIAQVDEAASAPPTAFLQPALCFFCVCCAGFAFGVVFCSLLFCLSLVVVVVFVACRVGVVCACSLFVVVVVFVVVVGLVVSFVGWCWYLVSC</sequence>
<keyword evidence="4" id="KW-1185">Reference proteome</keyword>
<gene>
    <name evidence="3" type="ORF">PGLA1383_LOCUS7449</name>
</gene>
<evidence type="ECO:0000256" key="1">
    <source>
        <dbReference type="SAM" id="Phobius"/>
    </source>
</evidence>
<feature type="transmembrane region" description="Helical" evidence="1">
    <location>
        <begin position="76"/>
        <end position="101"/>
    </location>
</feature>
<dbReference type="Proteomes" id="UP000654075">
    <property type="component" value="Unassembled WGS sequence"/>
</dbReference>
<keyword evidence="1" id="KW-0472">Membrane</keyword>
<name>A0A813DSN9_POLGL</name>
<keyword evidence="1" id="KW-1133">Transmembrane helix</keyword>
<keyword evidence="2" id="KW-0732">Signal</keyword>
<organism evidence="3 4">
    <name type="scientific">Polarella glacialis</name>
    <name type="common">Dinoflagellate</name>
    <dbReference type="NCBI Taxonomy" id="89957"/>
    <lineage>
        <taxon>Eukaryota</taxon>
        <taxon>Sar</taxon>
        <taxon>Alveolata</taxon>
        <taxon>Dinophyceae</taxon>
        <taxon>Suessiales</taxon>
        <taxon>Suessiaceae</taxon>
        <taxon>Polarella</taxon>
    </lineage>
</organism>
<dbReference type="EMBL" id="CAJNNV010003254">
    <property type="protein sequence ID" value="CAE8588659.1"/>
    <property type="molecule type" value="Genomic_DNA"/>
</dbReference>
<dbReference type="AlphaFoldDB" id="A0A813DSN9"/>
<feature type="chain" id="PRO_5032914609" evidence="2">
    <location>
        <begin position="22"/>
        <end position="103"/>
    </location>
</feature>
<accession>A0A813DSN9</accession>
<comment type="caution">
    <text evidence="3">The sequence shown here is derived from an EMBL/GenBank/DDBJ whole genome shotgun (WGS) entry which is preliminary data.</text>
</comment>
<feature type="signal peptide" evidence="2">
    <location>
        <begin position="1"/>
        <end position="21"/>
    </location>
</feature>
<protein>
    <submittedName>
        <fullName evidence="3">Uncharacterized protein</fullName>
    </submittedName>
</protein>
<evidence type="ECO:0000313" key="4">
    <source>
        <dbReference type="Proteomes" id="UP000654075"/>
    </source>
</evidence>
<feature type="transmembrane region" description="Helical" evidence="1">
    <location>
        <begin position="31"/>
        <end position="64"/>
    </location>
</feature>
<feature type="non-terminal residue" evidence="3">
    <location>
        <position position="1"/>
    </location>
</feature>
<evidence type="ECO:0000256" key="2">
    <source>
        <dbReference type="SAM" id="SignalP"/>
    </source>
</evidence>
<reference evidence="3" key="1">
    <citation type="submission" date="2021-02" db="EMBL/GenBank/DDBJ databases">
        <authorList>
            <person name="Dougan E. K."/>
            <person name="Rhodes N."/>
            <person name="Thang M."/>
            <person name="Chan C."/>
        </authorList>
    </citation>
    <scope>NUCLEOTIDE SEQUENCE</scope>
</reference>
<evidence type="ECO:0000313" key="3">
    <source>
        <dbReference type="EMBL" id="CAE8588659.1"/>
    </source>
</evidence>
<proteinExistence type="predicted"/>
<keyword evidence="1" id="KW-0812">Transmembrane</keyword>